<organism evidence="2 3">
    <name type="scientific">Allosphingosinicella deserti</name>
    <dbReference type="NCBI Taxonomy" id="2116704"/>
    <lineage>
        <taxon>Bacteria</taxon>
        <taxon>Pseudomonadati</taxon>
        <taxon>Pseudomonadota</taxon>
        <taxon>Alphaproteobacteria</taxon>
        <taxon>Sphingomonadales</taxon>
        <taxon>Sphingomonadaceae</taxon>
        <taxon>Allosphingosinicella</taxon>
    </lineage>
</organism>
<protein>
    <submittedName>
        <fullName evidence="2">Alpha/beta hydrolase</fullName>
    </submittedName>
</protein>
<dbReference type="SUPFAM" id="SSF53474">
    <property type="entry name" value="alpha/beta-Hydrolases"/>
    <property type="match status" value="1"/>
</dbReference>
<dbReference type="PRINTS" id="PR00412">
    <property type="entry name" value="EPOXHYDRLASE"/>
</dbReference>
<evidence type="ECO:0000313" key="2">
    <source>
        <dbReference type="EMBL" id="PSJ37766.1"/>
    </source>
</evidence>
<accession>A0A2P7QIL2</accession>
<dbReference type="Gene3D" id="3.40.50.1820">
    <property type="entry name" value="alpha/beta hydrolase"/>
    <property type="match status" value="1"/>
</dbReference>
<dbReference type="PANTHER" id="PTHR43689">
    <property type="entry name" value="HYDROLASE"/>
    <property type="match status" value="1"/>
</dbReference>
<dbReference type="OrthoDB" id="9815441at2"/>
<reference evidence="2 3" key="1">
    <citation type="submission" date="2018-03" db="EMBL/GenBank/DDBJ databases">
        <title>The draft genome of Sphingosinicella sp. GL-C-18.</title>
        <authorList>
            <person name="Liu L."/>
            <person name="Li L."/>
            <person name="Liang L."/>
            <person name="Zhang X."/>
            <person name="Wang T."/>
        </authorList>
    </citation>
    <scope>NUCLEOTIDE SEQUENCE [LARGE SCALE GENOMIC DNA]</scope>
    <source>
        <strain evidence="2 3">GL-C-18</strain>
    </source>
</reference>
<evidence type="ECO:0000313" key="3">
    <source>
        <dbReference type="Proteomes" id="UP000241167"/>
    </source>
</evidence>
<dbReference type="Proteomes" id="UP000241167">
    <property type="component" value="Unassembled WGS sequence"/>
</dbReference>
<sequence>MTNAQIRGHGRTPTSKPSAGALWKWGAGAAGAALAAGTAAYNMARTRRADDANPPLGSFIEVDGVRLHYVEQGSGPLIVLLHGNGMMVQDWQASGVFDALARTNRVLAFDRPGFGWSERPRSVIWTPAAQARLIAAALSQRGDRDATIVGHSFGTLVALELGLNHPGTARSLVLISGYYHPSVRADVAFAAPPAIPVLGDAIRYTVSPLLGAAMRRGMETQMFAPGAVTQGWKTDFPFEMTLRPSQIRAAAADAALMIPAAASFASRLGSLDLPVSLIAGDGDKIVSTADQSVRLARELGPAELLIVEGAGHMVHHTAPAEVVAAILAASTRTP</sequence>
<proteinExistence type="predicted"/>
<evidence type="ECO:0000259" key="1">
    <source>
        <dbReference type="Pfam" id="PF00561"/>
    </source>
</evidence>
<dbReference type="Pfam" id="PF00561">
    <property type="entry name" value="Abhydrolase_1"/>
    <property type="match status" value="1"/>
</dbReference>
<dbReference type="PRINTS" id="PR00111">
    <property type="entry name" value="ABHYDROLASE"/>
</dbReference>
<comment type="caution">
    <text evidence="2">The sequence shown here is derived from an EMBL/GenBank/DDBJ whole genome shotgun (WGS) entry which is preliminary data.</text>
</comment>
<dbReference type="InterPro" id="IPR000639">
    <property type="entry name" value="Epox_hydrolase-like"/>
</dbReference>
<dbReference type="InterPro" id="IPR029058">
    <property type="entry name" value="AB_hydrolase_fold"/>
</dbReference>
<dbReference type="GO" id="GO:0016787">
    <property type="term" value="F:hydrolase activity"/>
    <property type="evidence" value="ECO:0007669"/>
    <property type="project" value="UniProtKB-KW"/>
</dbReference>
<name>A0A2P7QIL2_9SPHN</name>
<dbReference type="RefSeq" id="WP_106515202.1">
    <property type="nucleotide sequence ID" value="NZ_PXYI01000008.1"/>
</dbReference>
<feature type="domain" description="AB hydrolase-1" evidence="1">
    <location>
        <begin position="76"/>
        <end position="319"/>
    </location>
</feature>
<keyword evidence="3" id="KW-1185">Reference proteome</keyword>
<gene>
    <name evidence="2" type="ORF">C7I55_21710</name>
</gene>
<dbReference type="InterPro" id="IPR000073">
    <property type="entry name" value="AB_hydrolase_1"/>
</dbReference>
<keyword evidence="2" id="KW-0378">Hydrolase</keyword>
<dbReference type="AlphaFoldDB" id="A0A2P7QIL2"/>
<dbReference type="EMBL" id="PXYI01000008">
    <property type="protein sequence ID" value="PSJ37766.1"/>
    <property type="molecule type" value="Genomic_DNA"/>
</dbReference>
<dbReference type="PANTHER" id="PTHR43689:SF8">
    <property type="entry name" value="ALPHA_BETA-HYDROLASES SUPERFAMILY PROTEIN"/>
    <property type="match status" value="1"/>
</dbReference>